<dbReference type="EMBL" id="JBFCZG010000007">
    <property type="protein sequence ID" value="KAL3420282.1"/>
    <property type="molecule type" value="Genomic_DNA"/>
</dbReference>
<evidence type="ECO:0008006" key="4">
    <source>
        <dbReference type="Google" id="ProtNLM"/>
    </source>
</evidence>
<name>A0ABR4PAI6_9HELO</name>
<accession>A0ABR4PAI6</accession>
<organism evidence="2 3">
    <name type="scientific">Phlyctema vagabunda</name>
    <dbReference type="NCBI Taxonomy" id="108571"/>
    <lineage>
        <taxon>Eukaryota</taxon>
        <taxon>Fungi</taxon>
        <taxon>Dikarya</taxon>
        <taxon>Ascomycota</taxon>
        <taxon>Pezizomycotina</taxon>
        <taxon>Leotiomycetes</taxon>
        <taxon>Helotiales</taxon>
        <taxon>Dermateaceae</taxon>
        <taxon>Phlyctema</taxon>
    </lineage>
</organism>
<proteinExistence type="predicted"/>
<reference evidence="2 3" key="1">
    <citation type="submission" date="2024-06" db="EMBL/GenBank/DDBJ databases">
        <title>Complete genome of Phlyctema vagabunda strain 19-DSS-EL-015.</title>
        <authorList>
            <person name="Fiorenzani C."/>
        </authorList>
    </citation>
    <scope>NUCLEOTIDE SEQUENCE [LARGE SCALE GENOMIC DNA]</scope>
    <source>
        <strain evidence="2 3">19-DSS-EL-015</strain>
    </source>
</reference>
<evidence type="ECO:0000256" key="1">
    <source>
        <dbReference type="SAM" id="Coils"/>
    </source>
</evidence>
<evidence type="ECO:0000313" key="3">
    <source>
        <dbReference type="Proteomes" id="UP001629113"/>
    </source>
</evidence>
<gene>
    <name evidence="2" type="ORF">PVAG01_08781</name>
</gene>
<comment type="caution">
    <text evidence="2">The sequence shown here is derived from an EMBL/GenBank/DDBJ whole genome shotgun (WGS) entry which is preliminary data.</text>
</comment>
<keyword evidence="1" id="KW-0175">Coiled coil</keyword>
<keyword evidence="3" id="KW-1185">Reference proteome</keyword>
<protein>
    <recommendedName>
        <fullName evidence="4">F-box domain-containing protein</fullName>
    </recommendedName>
</protein>
<evidence type="ECO:0000313" key="2">
    <source>
        <dbReference type="EMBL" id="KAL3420282.1"/>
    </source>
</evidence>
<feature type="coiled-coil region" evidence="1">
    <location>
        <begin position="34"/>
        <end position="61"/>
    </location>
</feature>
<sequence length="199" mass="23370">MVHLTPSLLGLPLELRHYIYEALICRGQVDIMDADEWRDDLEQLSRTCASLRGEITEWREHARDLKGTDESPVIGLFRASQTEFVVHLNATTYQSWAYSDRYHRFCTHHAYQMYRLPRVVFDISHIDTTDAPWRRYDYCAPLRDFFLLDGIRLVLRDSRRWDLRPEMVACARMIQTFQSLVVAHPGLRLGLHFVSADGE</sequence>
<dbReference type="Proteomes" id="UP001629113">
    <property type="component" value="Unassembled WGS sequence"/>
</dbReference>